<evidence type="ECO:0000313" key="3">
    <source>
        <dbReference type="EMBL" id="RKG55761.1"/>
    </source>
</evidence>
<accession>A0A3A8GPK4</accession>
<organism evidence="3 4">
    <name type="scientific">Acinetobacter cumulans</name>
    <dbReference type="NCBI Taxonomy" id="2136182"/>
    <lineage>
        <taxon>Bacteria</taxon>
        <taxon>Pseudomonadati</taxon>
        <taxon>Pseudomonadota</taxon>
        <taxon>Gammaproteobacteria</taxon>
        <taxon>Moraxellales</taxon>
        <taxon>Moraxellaceae</taxon>
        <taxon>Acinetobacter</taxon>
    </lineage>
</organism>
<dbReference type="PROSITE" id="PS51257">
    <property type="entry name" value="PROKAR_LIPOPROTEIN"/>
    <property type="match status" value="1"/>
</dbReference>
<evidence type="ECO:0000256" key="2">
    <source>
        <dbReference type="SAM" id="SignalP"/>
    </source>
</evidence>
<name>A0A3A8GPK4_9GAMM</name>
<feature type="region of interest" description="Disordered" evidence="1">
    <location>
        <begin position="21"/>
        <end position="44"/>
    </location>
</feature>
<keyword evidence="2" id="KW-0732">Signal</keyword>
<dbReference type="AlphaFoldDB" id="A0A3A8GPK4"/>
<gene>
    <name evidence="3" type="ORF">D7V64_01335</name>
</gene>
<feature type="chain" id="PRO_5017480844" evidence="2">
    <location>
        <begin position="24"/>
        <end position="423"/>
    </location>
</feature>
<proteinExistence type="predicted"/>
<feature type="signal peptide" evidence="2">
    <location>
        <begin position="1"/>
        <end position="23"/>
    </location>
</feature>
<reference evidence="3 4" key="1">
    <citation type="submission" date="2018-09" db="EMBL/GenBank/DDBJ databases">
        <title>The draft genome of Acinetobacter spp. strains.</title>
        <authorList>
            <person name="Qin J."/>
            <person name="Feng Y."/>
            <person name="Zong Z."/>
        </authorList>
    </citation>
    <scope>NUCLEOTIDE SEQUENCE [LARGE SCALE GENOMIC DNA]</scope>
    <source>
        <strain evidence="3 4">WCHAc060002</strain>
    </source>
</reference>
<evidence type="ECO:0000313" key="4">
    <source>
        <dbReference type="Proteomes" id="UP000281084"/>
    </source>
</evidence>
<protein>
    <submittedName>
        <fullName evidence="3">Uncharacterized protein</fullName>
    </submittedName>
</protein>
<dbReference type="EMBL" id="RAXZ01000001">
    <property type="protein sequence ID" value="RKG55761.1"/>
    <property type="molecule type" value="Genomic_DNA"/>
</dbReference>
<comment type="caution">
    <text evidence="3">The sequence shown here is derived from an EMBL/GenBank/DDBJ whole genome shotgun (WGS) entry which is preliminary data.</text>
</comment>
<sequence length="423" mass="45011">MKHTLLSLAIVTLLTACGGGSSSDGQSTNNNGNPNTPTTPSTTNKIGILTDAVISGVHYVSKNSQGVVSYEGTTGDASSTDGKGSFKYNEGDKVTFSIGDIVLGSVTAQAKISPLELATDPVIRNNLIILLQSLDADQNHSNGIEISTKTVEALKDKTIVLNTPTASFIADATFLQAVKASGTAVVPSETALANFIDSFAKDNEGVWSYSNNGTRVLLYIKGAVETVNKDKYLHFIFAQVGPADNDGQSGFEQGKFKWDPLTGKLTVVSPLTQDTNGGWGLSDSSQPFSLLYGKTEGTLQLLTEDPTPVVLTKLPSESNSIVGAWKNADALVAMYNDKTYLYVGLSNEDCGGPGIEYGTYSASNGILKAESVQYDTTGCLGLVDTWGDLSQHKYDLDTFKYSLNDKTINIQYEDEPVSTLSRL</sequence>
<dbReference type="RefSeq" id="WP_120366584.1">
    <property type="nucleotide sequence ID" value="NZ_RAXZ01000001.1"/>
</dbReference>
<evidence type="ECO:0000256" key="1">
    <source>
        <dbReference type="SAM" id="MobiDB-lite"/>
    </source>
</evidence>
<dbReference type="Proteomes" id="UP000281084">
    <property type="component" value="Unassembled WGS sequence"/>
</dbReference>
<feature type="compositionally biased region" description="Low complexity" evidence="1">
    <location>
        <begin position="27"/>
        <end position="44"/>
    </location>
</feature>